<dbReference type="PANTHER" id="PTHR33303">
    <property type="entry name" value="CYTOPLASMIC PROTEIN-RELATED"/>
    <property type="match status" value="1"/>
</dbReference>
<reference evidence="2" key="1">
    <citation type="submission" date="2019-03" db="EMBL/GenBank/DDBJ databases">
        <title>Sequencing the genomes of 1000 actinobacteria strains.</title>
        <authorList>
            <person name="Klenk H.-P."/>
        </authorList>
    </citation>
    <scope>NUCLEOTIDE SEQUENCE [LARGE SCALE GENOMIC DNA]</scope>
    <source>
        <strain evidence="2">DSM 18936</strain>
    </source>
</reference>
<protein>
    <recommendedName>
        <fullName evidence="1">CoA-binding domain-containing protein</fullName>
    </recommendedName>
</protein>
<dbReference type="SUPFAM" id="SSF51735">
    <property type="entry name" value="NAD(P)-binding Rossmann-fold domains"/>
    <property type="match status" value="1"/>
</dbReference>
<dbReference type="InterPro" id="IPR036291">
    <property type="entry name" value="NAD(P)-bd_dom_sf"/>
</dbReference>
<dbReference type="PANTHER" id="PTHR33303:SF2">
    <property type="entry name" value="COA-BINDING DOMAIN-CONTAINING PROTEIN"/>
    <property type="match status" value="1"/>
</dbReference>
<comment type="caution">
    <text evidence="2">The sequence shown here is derived from an EMBL/GenBank/DDBJ whole genome shotgun (WGS) entry which is preliminary data.</text>
</comment>
<evidence type="ECO:0000313" key="2">
    <source>
        <dbReference type="EMBL" id="TDT17222.1"/>
    </source>
</evidence>
<name>A0A4R7I105_9ACTN</name>
<keyword evidence="3" id="KW-1185">Reference proteome</keyword>
<evidence type="ECO:0000259" key="1">
    <source>
        <dbReference type="SMART" id="SM00881"/>
    </source>
</evidence>
<dbReference type="AlphaFoldDB" id="A0A4R7I105"/>
<feature type="domain" description="CoA-binding" evidence="1">
    <location>
        <begin position="13"/>
        <end position="107"/>
    </location>
</feature>
<dbReference type="SMART" id="SM00881">
    <property type="entry name" value="CoA_binding"/>
    <property type="match status" value="1"/>
</dbReference>
<dbReference type="Gene3D" id="3.40.50.720">
    <property type="entry name" value="NAD(P)-binding Rossmann-like Domain"/>
    <property type="match status" value="1"/>
</dbReference>
<dbReference type="InterPro" id="IPR003781">
    <property type="entry name" value="CoA-bd"/>
</dbReference>
<accession>A0A4R7I105</accession>
<proteinExistence type="predicted"/>
<dbReference type="Pfam" id="PF13380">
    <property type="entry name" value="CoA_binding_2"/>
    <property type="match status" value="1"/>
</dbReference>
<dbReference type="OrthoDB" id="9804695at2"/>
<evidence type="ECO:0000313" key="3">
    <source>
        <dbReference type="Proteomes" id="UP000294558"/>
    </source>
</evidence>
<sequence length="139" mass="15645">MPLIDENDGLRALLRRTQSVAVVGVSDNPRRPSHTVTRYLIDHTEWTLWFVNPTVDELFGRPVYPSLDALPEVPDMVDVFRRTEHLAGVVDESIAIGATSVWFQLGLVNDVAATRAVHAGLDVVQDRCLEIEFARLIRR</sequence>
<dbReference type="Proteomes" id="UP000294558">
    <property type="component" value="Unassembled WGS sequence"/>
</dbReference>
<organism evidence="2 3">
    <name type="scientific">Ilumatobacter fluminis</name>
    <dbReference type="NCBI Taxonomy" id="467091"/>
    <lineage>
        <taxon>Bacteria</taxon>
        <taxon>Bacillati</taxon>
        <taxon>Actinomycetota</taxon>
        <taxon>Acidimicrobiia</taxon>
        <taxon>Acidimicrobiales</taxon>
        <taxon>Ilumatobacteraceae</taxon>
        <taxon>Ilumatobacter</taxon>
    </lineage>
</organism>
<gene>
    <name evidence="2" type="ORF">BDK89_2830</name>
</gene>
<dbReference type="RefSeq" id="WP_133869522.1">
    <property type="nucleotide sequence ID" value="NZ_SOAU01000001.1"/>
</dbReference>
<dbReference type="EMBL" id="SOAU01000001">
    <property type="protein sequence ID" value="TDT17222.1"/>
    <property type="molecule type" value="Genomic_DNA"/>
</dbReference>